<dbReference type="Proteomes" id="UP001138997">
    <property type="component" value="Unassembled WGS sequence"/>
</dbReference>
<evidence type="ECO:0000313" key="3">
    <source>
        <dbReference type="Proteomes" id="UP001138997"/>
    </source>
</evidence>
<dbReference type="PANTHER" id="PTHR22617:SF23">
    <property type="entry name" value="CHEMOTAXIS PROTEIN CHEW"/>
    <property type="match status" value="1"/>
</dbReference>
<name>A0A9X1SRR4_9ACTN</name>
<proteinExistence type="predicted"/>
<feature type="domain" description="CheW-like" evidence="1">
    <location>
        <begin position="1"/>
        <end position="141"/>
    </location>
</feature>
<keyword evidence="3" id="KW-1185">Reference proteome</keyword>
<protein>
    <submittedName>
        <fullName evidence="2">Chemotaxis protein CheW</fullName>
    </submittedName>
</protein>
<dbReference type="GO" id="GO:0006935">
    <property type="term" value="P:chemotaxis"/>
    <property type="evidence" value="ECO:0007669"/>
    <property type="project" value="InterPro"/>
</dbReference>
<dbReference type="GO" id="GO:0005829">
    <property type="term" value="C:cytosol"/>
    <property type="evidence" value="ECO:0007669"/>
    <property type="project" value="TreeGrafter"/>
</dbReference>
<comment type="caution">
    <text evidence="2">The sequence shown here is derived from an EMBL/GenBank/DDBJ whole genome shotgun (WGS) entry which is preliminary data.</text>
</comment>
<accession>A0A9X1SRR4</accession>
<dbReference type="PANTHER" id="PTHR22617">
    <property type="entry name" value="CHEMOTAXIS SENSOR HISTIDINE KINASE-RELATED"/>
    <property type="match status" value="1"/>
</dbReference>
<evidence type="ECO:0000313" key="2">
    <source>
        <dbReference type="EMBL" id="MCD5309864.1"/>
    </source>
</evidence>
<dbReference type="EMBL" id="JAJOMB010000001">
    <property type="protein sequence ID" value="MCD5309864.1"/>
    <property type="molecule type" value="Genomic_DNA"/>
</dbReference>
<dbReference type="SMART" id="SM00260">
    <property type="entry name" value="CheW"/>
    <property type="match status" value="1"/>
</dbReference>
<organism evidence="2 3">
    <name type="scientific">Kineosporia babensis</name>
    <dbReference type="NCBI Taxonomy" id="499548"/>
    <lineage>
        <taxon>Bacteria</taxon>
        <taxon>Bacillati</taxon>
        <taxon>Actinomycetota</taxon>
        <taxon>Actinomycetes</taxon>
        <taxon>Kineosporiales</taxon>
        <taxon>Kineosporiaceae</taxon>
        <taxon>Kineosporia</taxon>
    </lineage>
</organism>
<dbReference type="Pfam" id="PF01584">
    <property type="entry name" value="CheW"/>
    <property type="match status" value="1"/>
</dbReference>
<dbReference type="InterPro" id="IPR039315">
    <property type="entry name" value="CheW"/>
</dbReference>
<dbReference type="AlphaFoldDB" id="A0A9X1SRR4"/>
<dbReference type="Gene3D" id="2.40.50.180">
    <property type="entry name" value="CheA-289, Domain 4"/>
    <property type="match status" value="1"/>
</dbReference>
<dbReference type="SUPFAM" id="SSF50341">
    <property type="entry name" value="CheW-like"/>
    <property type="match status" value="1"/>
</dbReference>
<dbReference type="InterPro" id="IPR002545">
    <property type="entry name" value="CheW-lke_dom"/>
</dbReference>
<gene>
    <name evidence="2" type="ORF">LR394_03080</name>
</gene>
<dbReference type="PROSITE" id="PS50851">
    <property type="entry name" value="CHEW"/>
    <property type="match status" value="1"/>
</dbReference>
<dbReference type="Gene3D" id="2.30.30.40">
    <property type="entry name" value="SH3 Domains"/>
    <property type="match status" value="1"/>
</dbReference>
<reference evidence="2" key="1">
    <citation type="submission" date="2021-11" db="EMBL/GenBank/DDBJ databases">
        <title>Streptomyces corallinus and Kineosporia corallina sp. nov., two new coral-derived marine actinobacteria.</title>
        <authorList>
            <person name="Buangrab K."/>
            <person name="Sutthacheep M."/>
            <person name="Yeemin T."/>
            <person name="Harunari E."/>
            <person name="Igarashi Y."/>
            <person name="Sripreechasak P."/>
            <person name="Kanchanasin P."/>
            <person name="Tanasupawat S."/>
            <person name="Phongsopitanun W."/>
        </authorList>
    </citation>
    <scope>NUCLEOTIDE SEQUENCE</scope>
    <source>
        <strain evidence="2">JCM 31032</strain>
    </source>
</reference>
<dbReference type="RefSeq" id="WP_231438780.1">
    <property type="nucleotide sequence ID" value="NZ_JAJOMB010000001.1"/>
</dbReference>
<dbReference type="InterPro" id="IPR036061">
    <property type="entry name" value="CheW-like_dom_sf"/>
</dbReference>
<evidence type="ECO:0000259" key="1">
    <source>
        <dbReference type="PROSITE" id="PS50851"/>
    </source>
</evidence>
<sequence length="146" mass="15404">MSQLSTFHVGSYLFGVEVALVQEVVRMNASTPVPLSPPEVAGLINLRGEVLTAIDVRARLGLPPSTSEKPQVNVVVRVDDEPVSLLVDEIGGVVEVSQIPFETTPSTVDAQVGSLLLGAYTMPEKLLLALDARALLAINESQTSAA</sequence>
<dbReference type="GO" id="GO:0007165">
    <property type="term" value="P:signal transduction"/>
    <property type="evidence" value="ECO:0007669"/>
    <property type="project" value="InterPro"/>
</dbReference>